<gene>
    <name evidence="5" type="ORF">PECAL_4P12180</name>
</gene>
<name>A0A8J2SVB3_9STRA</name>
<dbReference type="Proteomes" id="UP000789595">
    <property type="component" value="Unassembled WGS sequence"/>
</dbReference>
<dbReference type="SMART" id="SM00360">
    <property type="entry name" value="RRM"/>
    <property type="match status" value="2"/>
</dbReference>
<reference evidence="5" key="1">
    <citation type="submission" date="2021-11" db="EMBL/GenBank/DDBJ databases">
        <authorList>
            <consortium name="Genoscope - CEA"/>
            <person name="William W."/>
        </authorList>
    </citation>
    <scope>NUCLEOTIDE SEQUENCE</scope>
</reference>
<dbReference type="AlphaFoldDB" id="A0A8J2SVB3"/>
<keyword evidence="1" id="KW-0694">RNA-binding</keyword>
<proteinExistence type="predicted"/>
<organism evidence="5 6">
    <name type="scientific">Pelagomonas calceolata</name>
    <dbReference type="NCBI Taxonomy" id="35677"/>
    <lineage>
        <taxon>Eukaryota</taxon>
        <taxon>Sar</taxon>
        <taxon>Stramenopiles</taxon>
        <taxon>Ochrophyta</taxon>
        <taxon>Pelagophyceae</taxon>
        <taxon>Pelagomonadales</taxon>
        <taxon>Pelagomonadaceae</taxon>
        <taxon>Pelagomonas</taxon>
    </lineage>
</organism>
<sequence>MPHPYAIVALLSTASALLPRLAPRQQRRAPVRLVLAGRQRWSDRRTNQAIVSKWRRSPEPEIVYEVDRKCVAKHLPRGADAAYLRDVLSDAFGPLASVEVAPGDVAYVVFERSEDAAAATKTSVRVRSGAGERTLDCEPYVQRRDAPRGASTHLVVGNVPYACGDDLLRRVFADAGCPPLQLRRPKDGVAFLDFKDRATAARAARLHGTRVLGRALRVDWDVVPEAPRPRDRPPKNATSLASHRRPRAPKRAAPKAADPPSVKKRPAATRRAASAEARVGAALAHAETARDLAETSGETAARAAAAAAAAAWQEADALRTENRRLRSRLPRRATWQPAPFEVVLGPGARPRDVVRARVDNERDVEIVVPDGAGAGCVLRVRGALRCEVPRGSYVGAPVAVPLPEADSQLRVVVAVPPGRGPGDALYVAWPVDVVSVPGDRSLLPPPAVALPPPLSDDPPRLAPPAAHQALVAATPDPLLDEAAALRDENADLRRQLLAMRRLLRTTSELFLASQASGTDMPLALGEGDETWDEPEEDSA</sequence>
<dbReference type="CDD" id="cd00590">
    <property type="entry name" value="RRM_SF"/>
    <property type="match status" value="1"/>
</dbReference>
<comment type="caution">
    <text evidence="5">The sequence shown here is derived from an EMBL/GenBank/DDBJ whole genome shotgun (WGS) entry which is preliminary data.</text>
</comment>
<feature type="signal peptide" evidence="3">
    <location>
        <begin position="1"/>
        <end position="16"/>
    </location>
</feature>
<dbReference type="InterPro" id="IPR035979">
    <property type="entry name" value="RBD_domain_sf"/>
</dbReference>
<keyword evidence="6" id="KW-1185">Reference proteome</keyword>
<dbReference type="Gene3D" id="3.30.70.330">
    <property type="match status" value="1"/>
</dbReference>
<dbReference type="Pfam" id="PF00076">
    <property type="entry name" value="RRM_1"/>
    <property type="match status" value="1"/>
</dbReference>
<evidence type="ECO:0000259" key="4">
    <source>
        <dbReference type="PROSITE" id="PS50102"/>
    </source>
</evidence>
<dbReference type="EMBL" id="CAKKNE010000004">
    <property type="protein sequence ID" value="CAH0373964.1"/>
    <property type="molecule type" value="Genomic_DNA"/>
</dbReference>
<dbReference type="PROSITE" id="PS50102">
    <property type="entry name" value="RRM"/>
    <property type="match status" value="1"/>
</dbReference>
<protein>
    <recommendedName>
        <fullName evidence="4">RRM domain-containing protein</fullName>
    </recommendedName>
</protein>
<feature type="compositionally biased region" description="Acidic residues" evidence="2">
    <location>
        <begin position="526"/>
        <end position="539"/>
    </location>
</feature>
<dbReference type="InterPro" id="IPR012677">
    <property type="entry name" value="Nucleotide-bd_a/b_plait_sf"/>
</dbReference>
<evidence type="ECO:0000256" key="1">
    <source>
        <dbReference type="PROSITE-ProRule" id="PRU00176"/>
    </source>
</evidence>
<feature type="domain" description="RRM" evidence="4">
    <location>
        <begin position="152"/>
        <end position="223"/>
    </location>
</feature>
<dbReference type="GO" id="GO:0003723">
    <property type="term" value="F:RNA binding"/>
    <property type="evidence" value="ECO:0007669"/>
    <property type="project" value="UniProtKB-UniRule"/>
</dbReference>
<feature type="compositionally biased region" description="Basic residues" evidence="2">
    <location>
        <begin position="242"/>
        <end position="253"/>
    </location>
</feature>
<feature type="region of interest" description="Disordered" evidence="2">
    <location>
        <begin position="518"/>
        <end position="539"/>
    </location>
</feature>
<feature type="region of interest" description="Disordered" evidence="2">
    <location>
        <begin position="224"/>
        <end position="279"/>
    </location>
</feature>
<evidence type="ECO:0000313" key="6">
    <source>
        <dbReference type="Proteomes" id="UP000789595"/>
    </source>
</evidence>
<evidence type="ECO:0000256" key="3">
    <source>
        <dbReference type="SAM" id="SignalP"/>
    </source>
</evidence>
<dbReference type="InterPro" id="IPR000504">
    <property type="entry name" value="RRM_dom"/>
</dbReference>
<feature type="compositionally biased region" description="Low complexity" evidence="2">
    <location>
        <begin position="269"/>
        <end position="279"/>
    </location>
</feature>
<accession>A0A8J2SVB3</accession>
<dbReference type="SUPFAM" id="SSF54928">
    <property type="entry name" value="RNA-binding domain, RBD"/>
    <property type="match status" value="2"/>
</dbReference>
<keyword evidence="3" id="KW-0732">Signal</keyword>
<dbReference type="OrthoDB" id="439808at2759"/>
<evidence type="ECO:0000256" key="2">
    <source>
        <dbReference type="SAM" id="MobiDB-lite"/>
    </source>
</evidence>
<feature type="chain" id="PRO_5035205719" description="RRM domain-containing protein" evidence="3">
    <location>
        <begin position="17"/>
        <end position="539"/>
    </location>
</feature>
<evidence type="ECO:0000313" key="5">
    <source>
        <dbReference type="EMBL" id="CAH0373964.1"/>
    </source>
</evidence>